<dbReference type="EMBL" id="JAUSUR010000006">
    <property type="protein sequence ID" value="MDQ0362255.1"/>
    <property type="molecule type" value="Genomic_DNA"/>
</dbReference>
<evidence type="ECO:0000313" key="1">
    <source>
        <dbReference type="EMBL" id="MDQ0362255.1"/>
    </source>
</evidence>
<sequence>MNKNKKIVVALIALVVVIGGIFAYRMMGQDKGDKDIQIVIKADDKTLYDETVDTDAGTLGDLLIEMEKDGDIKLEYETSGYGMFITGMGSDKLYSNDDSTSKYWIYSSDNNKQCVDAGFCDAADALKIKDGDAFVFELAEATY</sequence>
<organism evidence="1 2">
    <name type="scientific">Breznakia pachnodae</name>
    <dbReference type="NCBI Taxonomy" id="265178"/>
    <lineage>
        <taxon>Bacteria</taxon>
        <taxon>Bacillati</taxon>
        <taxon>Bacillota</taxon>
        <taxon>Erysipelotrichia</taxon>
        <taxon>Erysipelotrichales</taxon>
        <taxon>Erysipelotrichaceae</taxon>
        <taxon>Breznakia</taxon>
    </lineage>
</organism>
<reference evidence="1 2" key="1">
    <citation type="submission" date="2023-07" db="EMBL/GenBank/DDBJ databases">
        <title>Genomic Encyclopedia of Type Strains, Phase IV (KMG-IV): sequencing the most valuable type-strain genomes for metagenomic binning, comparative biology and taxonomic classification.</title>
        <authorList>
            <person name="Goeker M."/>
        </authorList>
    </citation>
    <scope>NUCLEOTIDE SEQUENCE [LARGE SCALE GENOMIC DNA]</scope>
    <source>
        <strain evidence="1 2">DSM 16784</strain>
    </source>
</reference>
<protein>
    <recommendedName>
        <fullName evidence="3">DUF4430 domain-containing protein</fullName>
    </recommendedName>
</protein>
<comment type="caution">
    <text evidence="1">The sequence shown here is derived from an EMBL/GenBank/DDBJ whole genome shotgun (WGS) entry which is preliminary data.</text>
</comment>
<gene>
    <name evidence="1" type="ORF">J2S15_003009</name>
</gene>
<accession>A0ABU0E708</accession>
<evidence type="ECO:0008006" key="3">
    <source>
        <dbReference type="Google" id="ProtNLM"/>
    </source>
</evidence>
<dbReference type="Proteomes" id="UP001230220">
    <property type="component" value="Unassembled WGS sequence"/>
</dbReference>
<keyword evidence="2" id="KW-1185">Reference proteome</keyword>
<evidence type="ECO:0000313" key="2">
    <source>
        <dbReference type="Proteomes" id="UP001230220"/>
    </source>
</evidence>
<dbReference type="RefSeq" id="WP_307409702.1">
    <property type="nucleotide sequence ID" value="NZ_JAUSUR010000006.1"/>
</dbReference>
<name>A0ABU0E708_9FIRM</name>
<dbReference type="Gene3D" id="2.170.130.30">
    <property type="match status" value="1"/>
</dbReference>
<proteinExistence type="predicted"/>